<organism evidence="2 3">
    <name type="scientific">Anisodus acutangulus</name>
    <dbReference type="NCBI Taxonomy" id="402998"/>
    <lineage>
        <taxon>Eukaryota</taxon>
        <taxon>Viridiplantae</taxon>
        <taxon>Streptophyta</taxon>
        <taxon>Embryophyta</taxon>
        <taxon>Tracheophyta</taxon>
        <taxon>Spermatophyta</taxon>
        <taxon>Magnoliopsida</taxon>
        <taxon>eudicotyledons</taxon>
        <taxon>Gunneridae</taxon>
        <taxon>Pentapetalae</taxon>
        <taxon>asterids</taxon>
        <taxon>lamiids</taxon>
        <taxon>Solanales</taxon>
        <taxon>Solanaceae</taxon>
        <taxon>Solanoideae</taxon>
        <taxon>Hyoscyameae</taxon>
        <taxon>Anisodus</taxon>
    </lineage>
</organism>
<gene>
    <name evidence="2" type="ORF">K7X08_029011</name>
</gene>
<dbReference type="EMBL" id="JAJAGQ010000024">
    <property type="protein sequence ID" value="KAJ8526534.1"/>
    <property type="molecule type" value="Genomic_DNA"/>
</dbReference>
<dbReference type="PANTHER" id="PTHR33233:SF14">
    <property type="entry name" value="ENDONUCLEASE_EXONUCLEASE_PHOSPHATASE"/>
    <property type="match status" value="1"/>
</dbReference>
<accession>A0A9Q1QTR4</accession>
<proteinExistence type="predicted"/>
<dbReference type="AlphaFoldDB" id="A0A9Q1QTR4"/>
<evidence type="ECO:0000313" key="3">
    <source>
        <dbReference type="Proteomes" id="UP001152561"/>
    </source>
</evidence>
<protein>
    <submittedName>
        <fullName evidence="2">Uncharacterized protein</fullName>
    </submittedName>
</protein>
<dbReference type="PANTHER" id="PTHR33233">
    <property type="entry name" value="ENDONUCLEASE/EXONUCLEASE/PHOSPHATASE"/>
    <property type="match status" value="1"/>
</dbReference>
<feature type="compositionally biased region" description="Basic and acidic residues" evidence="1">
    <location>
        <begin position="22"/>
        <end position="33"/>
    </location>
</feature>
<reference evidence="3" key="1">
    <citation type="journal article" date="2023" name="Proc. Natl. Acad. Sci. U.S.A.">
        <title>Genomic and structural basis for evolution of tropane alkaloid biosynthesis.</title>
        <authorList>
            <person name="Wanga Y.-J."/>
            <person name="Taina T."/>
            <person name="Yua J.-Y."/>
            <person name="Lia J."/>
            <person name="Xua B."/>
            <person name="Chenc J."/>
            <person name="D'Auriad J.C."/>
            <person name="Huanga J.-P."/>
            <person name="Huanga S.-X."/>
        </authorList>
    </citation>
    <scope>NUCLEOTIDE SEQUENCE [LARGE SCALE GENOMIC DNA]</scope>
    <source>
        <strain evidence="3">cv. KIB-2019</strain>
    </source>
</reference>
<evidence type="ECO:0000313" key="2">
    <source>
        <dbReference type="EMBL" id="KAJ8526534.1"/>
    </source>
</evidence>
<dbReference type="OrthoDB" id="1939300at2759"/>
<comment type="caution">
    <text evidence="2">The sequence shown here is derived from an EMBL/GenBank/DDBJ whole genome shotgun (WGS) entry which is preliminary data.</text>
</comment>
<feature type="region of interest" description="Disordered" evidence="1">
    <location>
        <begin position="1"/>
        <end position="59"/>
    </location>
</feature>
<evidence type="ECO:0000256" key="1">
    <source>
        <dbReference type="SAM" id="MobiDB-lite"/>
    </source>
</evidence>
<sequence>MVKRGRPRKETHNNMQEADRDEESHRLRKEELVKSSIAVPNPQMHELTSANPNLDREGPIDVDASKGKIWASLFLKMKAKGKTLQYVEPIIVDGEKVAQIQQEEVGEDTQKWKQEIVM</sequence>
<keyword evidence="3" id="KW-1185">Reference proteome</keyword>
<dbReference type="Proteomes" id="UP001152561">
    <property type="component" value="Unassembled WGS sequence"/>
</dbReference>
<name>A0A9Q1QTR4_9SOLA</name>